<reference evidence="1" key="1">
    <citation type="submission" date="2022-04" db="EMBL/GenBank/DDBJ databases">
        <title>Chromosome-scale genome assembly of Holotrichia oblita Faldermann.</title>
        <authorList>
            <person name="Rongchong L."/>
        </authorList>
    </citation>
    <scope>NUCLEOTIDE SEQUENCE</scope>
    <source>
        <strain evidence="1">81SQS9</strain>
    </source>
</reference>
<evidence type="ECO:0000313" key="2">
    <source>
        <dbReference type="Proteomes" id="UP001056778"/>
    </source>
</evidence>
<proteinExistence type="predicted"/>
<organism evidence="1 2">
    <name type="scientific">Holotrichia oblita</name>
    <name type="common">Chafer beetle</name>
    <dbReference type="NCBI Taxonomy" id="644536"/>
    <lineage>
        <taxon>Eukaryota</taxon>
        <taxon>Metazoa</taxon>
        <taxon>Ecdysozoa</taxon>
        <taxon>Arthropoda</taxon>
        <taxon>Hexapoda</taxon>
        <taxon>Insecta</taxon>
        <taxon>Pterygota</taxon>
        <taxon>Neoptera</taxon>
        <taxon>Endopterygota</taxon>
        <taxon>Coleoptera</taxon>
        <taxon>Polyphaga</taxon>
        <taxon>Scarabaeiformia</taxon>
        <taxon>Scarabaeidae</taxon>
        <taxon>Melolonthinae</taxon>
        <taxon>Holotrichia</taxon>
    </lineage>
</organism>
<sequence>MVNLSRIFLTYLVFETLDFVSSAGLTDEFTWTKLTYDLRSPHEEHSRLPKPNPDAIYFPTDEEGSYKGHTISSNSEDYHYPNNIPMGANRWKDKLFITVPRRRHGIPSTLNYIPLNSSVKHNVPLIPYPDLKTNRIKASHGHNHLISVYRVTVDPCDRLWMVDTGIIEVPGNKTWLGRQKLVIIDLNTDEIIKTYYFKESDLTSKTTLALITVDVTESTCDDAYAYIPDFLSYSLVVYSLKNDDSWRIKHNYFHIEPTKGDFEIGGHKFQWSDGIFSGGLTNIQSSGYRNYIFHAMAGTHLYSVSTRVLRNKKLATRSYHHDDFMVLGDRGNDWQTSASAFHPSSNVMFFALVNKHGVGCWNINNLFSQNSFVILKKDEAKMIYPADLKIYKNDIIILTNRMPVFVYSKLNYDEINFRVWIGNIYDVIRGTGCEDRGTTSEYYG</sequence>
<name>A0ACB9T0I3_HOLOL</name>
<gene>
    <name evidence="1" type="ORF">MML48_6g00006362</name>
</gene>
<dbReference type="Proteomes" id="UP001056778">
    <property type="component" value="Chromosome 6"/>
</dbReference>
<evidence type="ECO:0000313" key="1">
    <source>
        <dbReference type="EMBL" id="KAI4460333.1"/>
    </source>
</evidence>
<protein>
    <submittedName>
        <fullName evidence="1">Protein yellow-related</fullName>
    </submittedName>
</protein>
<comment type="caution">
    <text evidence="1">The sequence shown here is derived from an EMBL/GenBank/DDBJ whole genome shotgun (WGS) entry which is preliminary data.</text>
</comment>
<accession>A0ACB9T0I3</accession>
<dbReference type="EMBL" id="CM043020">
    <property type="protein sequence ID" value="KAI4460333.1"/>
    <property type="molecule type" value="Genomic_DNA"/>
</dbReference>
<keyword evidence="2" id="KW-1185">Reference proteome</keyword>